<protein>
    <submittedName>
        <fullName evidence="1">PAAR domain-containing protein</fullName>
    </submittedName>
</protein>
<dbReference type="InterPro" id="IPR008727">
    <property type="entry name" value="PAAR_motif"/>
</dbReference>
<dbReference type="Proteomes" id="UP001224622">
    <property type="component" value="Unassembled WGS sequence"/>
</dbReference>
<accession>A0AAJ1Y8L5</accession>
<gene>
    <name evidence="1" type="ORF">RDT67_01275</name>
</gene>
<organism evidence="1 2">
    <name type="scientific">Serratia fonticola</name>
    <dbReference type="NCBI Taxonomy" id="47917"/>
    <lineage>
        <taxon>Bacteria</taxon>
        <taxon>Pseudomonadati</taxon>
        <taxon>Pseudomonadota</taxon>
        <taxon>Gammaproteobacteria</taxon>
        <taxon>Enterobacterales</taxon>
        <taxon>Yersiniaceae</taxon>
        <taxon>Serratia</taxon>
    </lineage>
</organism>
<reference evidence="1" key="1">
    <citation type="submission" date="2023-08" db="EMBL/GenBank/DDBJ databases">
        <title>The Comparative Genomic Analysis of Yersiniaceae from Polar Regions.</title>
        <authorList>
            <person name="Goncharov A."/>
            <person name="Aslanov B."/>
            <person name="Kolodzhieva V."/>
            <person name="Azarov D."/>
            <person name="Mochov A."/>
            <person name="Lebedeva E."/>
        </authorList>
    </citation>
    <scope>NUCLEOTIDE SEQUENCE</scope>
    <source>
        <strain evidence="1">Vf</strain>
    </source>
</reference>
<proteinExistence type="predicted"/>
<dbReference type="RefSeq" id="WP_309046480.1">
    <property type="nucleotide sequence ID" value="NZ_JAVIGA010000001.1"/>
</dbReference>
<name>A0AAJ1Y8L5_SERFO</name>
<dbReference type="EMBL" id="JAVIGA010000001">
    <property type="protein sequence ID" value="MDQ9125052.1"/>
    <property type="molecule type" value="Genomic_DNA"/>
</dbReference>
<comment type="caution">
    <text evidence="1">The sequence shown here is derived from an EMBL/GenBank/DDBJ whole genome shotgun (WGS) entry which is preliminary data.</text>
</comment>
<dbReference type="AlphaFoldDB" id="A0AAJ1Y8L5"/>
<dbReference type="CDD" id="cd14744">
    <property type="entry name" value="PAAR_CT_2"/>
    <property type="match status" value="1"/>
</dbReference>
<sequence>MNYQGISVICQGDTTTTGGRVLEGVLGNRYTCDGIPVSLKGHKVSCPACGKVGVIAEGEVNLSFYGVPTALDGHRVACGCPAGSHRLVASSQPLSVAPSISPRSLLMNSG</sequence>
<dbReference type="Pfam" id="PF05488">
    <property type="entry name" value="PAAR_motif"/>
    <property type="match status" value="1"/>
</dbReference>
<evidence type="ECO:0000313" key="2">
    <source>
        <dbReference type="Proteomes" id="UP001224622"/>
    </source>
</evidence>
<evidence type="ECO:0000313" key="1">
    <source>
        <dbReference type="EMBL" id="MDQ9125052.1"/>
    </source>
</evidence>